<evidence type="ECO:0000313" key="3">
    <source>
        <dbReference type="EMBL" id="QDU47005.1"/>
    </source>
</evidence>
<keyword evidence="2" id="KW-0812">Transmembrane</keyword>
<dbReference type="RefSeq" id="WP_145379609.1">
    <property type="nucleotide sequence ID" value="NZ_CP036276.1"/>
</dbReference>
<keyword evidence="2" id="KW-0472">Membrane</keyword>
<feature type="compositionally biased region" description="Basic and acidic residues" evidence="1">
    <location>
        <begin position="1"/>
        <end position="10"/>
    </location>
</feature>
<sequence length="235" mass="25340">MSDTHNDHDSTSSPATDAELQGDAGTLIPWTVSNSDGSKSHIVHVDSEGITWALGMKKPEAFGQLVGRLAAQPDQSAALIGEQKGGQHLSRNDIDRVTFAEDLKQLVITDKAGKKQKIAKGDDDEQKQVFEAVGQHLGGKASEEEADAWSIIQGPLVTLAIFAAIGGFFIYFTTISDPNYEATGRRSGMKQLMNWLGYTIGPTWASVIVGALVLLIISLTVVQLVKRPTRKVLEL</sequence>
<proteinExistence type="predicted"/>
<keyword evidence="4" id="KW-1185">Reference proteome</keyword>
<evidence type="ECO:0000256" key="2">
    <source>
        <dbReference type="SAM" id="Phobius"/>
    </source>
</evidence>
<gene>
    <name evidence="3" type="ORF">Mal52_55330</name>
</gene>
<feature type="transmembrane region" description="Helical" evidence="2">
    <location>
        <begin position="156"/>
        <end position="175"/>
    </location>
</feature>
<dbReference type="Proteomes" id="UP000319383">
    <property type="component" value="Chromosome"/>
</dbReference>
<dbReference type="KEGG" id="sdyn:Mal52_55330"/>
<reference evidence="3 4" key="1">
    <citation type="submission" date="2019-02" db="EMBL/GenBank/DDBJ databases">
        <title>Deep-cultivation of Planctomycetes and their phenomic and genomic characterization uncovers novel biology.</title>
        <authorList>
            <person name="Wiegand S."/>
            <person name="Jogler M."/>
            <person name="Boedeker C."/>
            <person name="Pinto D."/>
            <person name="Vollmers J."/>
            <person name="Rivas-Marin E."/>
            <person name="Kohn T."/>
            <person name="Peeters S.H."/>
            <person name="Heuer A."/>
            <person name="Rast P."/>
            <person name="Oberbeckmann S."/>
            <person name="Bunk B."/>
            <person name="Jeske O."/>
            <person name="Meyerdierks A."/>
            <person name="Storesund J.E."/>
            <person name="Kallscheuer N."/>
            <person name="Luecker S."/>
            <person name="Lage O.M."/>
            <person name="Pohl T."/>
            <person name="Merkel B.J."/>
            <person name="Hornburger P."/>
            <person name="Mueller R.-W."/>
            <person name="Bruemmer F."/>
            <person name="Labrenz M."/>
            <person name="Spormann A.M."/>
            <person name="Op den Camp H."/>
            <person name="Overmann J."/>
            <person name="Amann R."/>
            <person name="Jetten M.S.M."/>
            <person name="Mascher T."/>
            <person name="Medema M.H."/>
            <person name="Devos D.P."/>
            <person name="Kaster A.-K."/>
            <person name="Ovreas L."/>
            <person name="Rohde M."/>
            <person name="Galperin M.Y."/>
            <person name="Jogler C."/>
        </authorList>
    </citation>
    <scope>NUCLEOTIDE SEQUENCE [LARGE SCALE GENOMIC DNA]</scope>
    <source>
        <strain evidence="3 4">Mal52</strain>
    </source>
</reference>
<evidence type="ECO:0000256" key="1">
    <source>
        <dbReference type="SAM" id="MobiDB-lite"/>
    </source>
</evidence>
<keyword evidence="2" id="KW-1133">Transmembrane helix</keyword>
<name>A0A517ZX45_9PLAN</name>
<feature type="transmembrane region" description="Helical" evidence="2">
    <location>
        <begin position="195"/>
        <end position="222"/>
    </location>
</feature>
<protein>
    <submittedName>
        <fullName evidence="3">Uncharacterized protein</fullName>
    </submittedName>
</protein>
<organism evidence="3 4">
    <name type="scientific">Symmachiella dynata</name>
    <dbReference type="NCBI Taxonomy" id="2527995"/>
    <lineage>
        <taxon>Bacteria</taxon>
        <taxon>Pseudomonadati</taxon>
        <taxon>Planctomycetota</taxon>
        <taxon>Planctomycetia</taxon>
        <taxon>Planctomycetales</taxon>
        <taxon>Planctomycetaceae</taxon>
        <taxon>Symmachiella</taxon>
    </lineage>
</organism>
<dbReference type="EMBL" id="CP036276">
    <property type="protein sequence ID" value="QDU47005.1"/>
    <property type="molecule type" value="Genomic_DNA"/>
</dbReference>
<feature type="region of interest" description="Disordered" evidence="1">
    <location>
        <begin position="1"/>
        <end position="22"/>
    </location>
</feature>
<accession>A0A517ZX45</accession>
<evidence type="ECO:0000313" key="4">
    <source>
        <dbReference type="Proteomes" id="UP000319383"/>
    </source>
</evidence>
<dbReference type="AlphaFoldDB" id="A0A517ZX45"/>